<keyword evidence="3" id="KW-1185">Reference proteome</keyword>
<dbReference type="SUPFAM" id="SSF54909">
    <property type="entry name" value="Dimeric alpha+beta barrel"/>
    <property type="match status" value="1"/>
</dbReference>
<protein>
    <recommendedName>
        <fullName evidence="1">EthD domain-containing protein</fullName>
    </recommendedName>
</protein>
<dbReference type="InterPro" id="IPR011008">
    <property type="entry name" value="Dimeric_a/b-barrel"/>
</dbReference>
<dbReference type="RefSeq" id="WP_127612973.1">
    <property type="nucleotide sequence ID" value="NZ_RXOL01000004.1"/>
</dbReference>
<evidence type="ECO:0000313" key="2">
    <source>
        <dbReference type="EMBL" id="RVQ66552.1"/>
    </source>
</evidence>
<evidence type="ECO:0000313" key="3">
    <source>
        <dbReference type="Proteomes" id="UP000283003"/>
    </source>
</evidence>
<dbReference type="AlphaFoldDB" id="A0A437GWQ4"/>
<dbReference type="OrthoDB" id="2613214at2"/>
<dbReference type="GO" id="GO:0016491">
    <property type="term" value="F:oxidoreductase activity"/>
    <property type="evidence" value="ECO:0007669"/>
    <property type="project" value="InterPro"/>
</dbReference>
<comment type="caution">
    <text evidence="2">The sequence shown here is derived from an EMBL/GenBank/DDBJ whole genome shotgun (WGS) entry which is preliminary data.</text>
</comment>
<dbReference type="Pfam" id="PF07110">
    <property type="entry name" value="EthD"/>
    <property type="match status" value="1"/>
</dbReference>
<dbReference type="Proteomes" id="UP000283003">
    <property type="component" value="Unassembled WGS sequence"/>
</dbReference>
<feature type="domain" description="EthD" evidence="1">
    <location>
        <begin position="12"/>
        <end position="101"/>
    </location>
</feature>
<evidence type="ECO:0000259" key="1">
    <source>
        <dbReference type="Pfam" id="PF07110"/>
    </source>
</evidence>
<dbReference type="Gene3D" id="3.30.70.100">
    <property type="match status" value="1"/>
</dbReference>
<accession>A0A437GWQ4</accession>
<sequence length="121" mass="14103">MTVTLLSIFRRREGMSHAEFVDYYESSHRIIGERVLSGYATRYVRRFTTPVGREDDGAETDVVMEIDFPDEATMGAFFDFIRNDPTIAEEIRFDEDKLFDRDTMKVYFVDQRESALPPVKG</sequence>
<name>A0A437GWQ4_9SPHN</name>
<dbReference type="InterPro" id="IPR009799">
    <property type="entry name" value="EthD_dom"/>
</dbReference>
<organism evidence="2 3">
    <name type="scientific">Croceicoccus ponticola</name>
    <dbReference type="NCBI Taxonomy" id="2217664"/>
    <lineage>
        <taxon>Bacteria</taxon>
        <taxon>Pseudomonadati</taxon>
        <taxon>Pseudomonadota</taxon>
        <taxon>Alphaproteobacteria</taxon>
        <taxon>Sphingomonadales</taxon>
        <taxon>Erythrobacteraceae</taxon>
        <taxon>Croceicoccus</taxon>
    </lineage>
</organism>
<proteinExistence type="predicted"/>
<gene>
    <name evidence="2" type="ORF">EKN06_11090</name>
</gene>
<reference evidence="2 3" key="1">
    <citation type="submission" date="2018-12" db="EMBL/GenBank/DDBJ databases">
        <title>Croceicoccus ponticola sp. nov., a lipolytic bacterium isolated from seawater.</title>
        <authorList>
            <person name="Yoon J.-H."/>
        </authorList>
    </citation>
    <scope>NUCLEOTIDE SEQUENCE [LARGE SCALE GENOMIC DNA]</scope>
    <source>
        <strain evidence="2 3">GM-16</strain>
    </source>
</reference>
<dbReference type="EMBL" id="RXOL01000004">
    <property type="protein sequence ID" value="RVQ66552.1"/>
    <property type="molecule type" value="Genomic_DNA"/>
</dbReference>